<dbReference type="InParanoid" id="A0A1V8SXL6"/>
<reference evidence="3" key="1">
    <citation type="submission" date="2017-03" db="EMBL/GenBank/DDBJ databases">
        <title>Genomes of endolithic fungi from Antarctica.</title>
        <authorList>
            <person name="Coleine C."/>
            <person name="Masonjones S."/>
            <person name="Stajich J.E."/>
        </authorList>
    </citation>
    <scope>NUCLEOTIDE SEQUENCE [LARGE SCALE GENOMIC DNA]</scope>
    <source>
        <strain evidence="3">CCFEE 5527</strain>
    </source>
</reference>
<comment type="caution">
    <text evidence="2">The sequence shown here is derived from an EMBL/GenBank/DDBJ whole genome shotgun (WGS) entry which is preliminary data.</text>
</comment>
<organism evidence="2 3">
    <name type="scientific">Cryoendolithus antarcticus</name>
    <dbReference type="NCBI Taxonomy" id="1507870"/>
    <lineage>
        <taxon>Eukaryota</taxon>
        <taxon>Fungi</taxon>
        <taxon>Dikarya</taxon>
        <taxon>Ascomycota</taxon>
        <taxon>Pezizomycotina</taxon>
        <taxon>Dothideomycetes</taxon>
        <taxon>Dothideomycetidae</taxon>
        <taxon>Cladosporiales</taxon>
        <taxon>Cladosporiaceae</taxon>
        <taxon>Cryoendolithus</taxon>
    </lineage>
</organism>
<evidence type="ECO:0000313" key="3">
    <source>
        <dbReference type="Proteomes" id="UP000192596"/>
    </source>
</evidence>
<sequence length="178" mass="19005">MFRCLLSDLCLLLFVAAPVGVLAKTDSNNYFINPEQPGAIHDYGSNNVYVLGSVINLEWAINYTGLSLALWQNDNNSIQTLKDKVLAFTSLAWPVDLTGLFDLKDGEVFFFQIFDKSEGSTGKEFSSHYFNITDMGVAAASSAQSSASSTLTPTSSSSSSTMGLTSSIAATLLTSSAV</sequence>
<dbReference type="AlphaFoldDB" id="A0A1V8SXL6"/>
<gene>
    <name evidence="2" type="ORF">B0A48_10545</name>
</gene>
<dbReference type="OrthoDB" id="5390143at2759"/>
<proteinExistence type="predicted"/>
<evidence type="ECO:0000256" key="1">
    <source>
        <dbReference type="SAM" id="SignalP"/>
    </source>
</evidence>
<protein>
    <submittedName>
        <fullName evidence="2">Uncharacterized protein</fullName>
    </submittedName>
</protein>
<name>A0A1V8SXL6_9PEZI</name>
<keyword evidence="3" id="KW-1185">Reference proteome</keyword>
<evidence type="ECO:0000313" key="2">
    <source>
        <dbReference type="EMBL" id="OQO03903.1"/>
    </source>
</evidence>
<feature type="signal peptide" evidence="1">
    <location>
        <begin position="1"/>
        <end position="23"/>
    </location>
</feature>
<dbReference type="STRING" id="1507870.A0A1V8SXL6"/>
<keyword evidence="1" id="KW-0732">Signal</keyword>
<feature type="chain" id="PRO_5013093877" evidence="1">
    <location>
        <begin position="24"/>
        <end position="178"/>
    </location>
</feature>
<dbReference type="Proteomes" id="UP000192596">
    <property type="component" value="Unassembled WGS sequence"/>
</dbReference>
<dbReference type="EMBL" id="NAJO01000023">
    <property type="protein sequence ID" value="OQO03903.1"/>
    <property type="molecule type" value="Genomic_DNA"/>
</dbReference>
<accession>A0A1V8SXL6</accession>